<dbReference type="Proteomes" id="UP001501591">
    <property type="component" value="Unassembled WGS sequence"/>
</dbReference>
<dbReference type="InterPro" id="IPR050190">
    <property type="entry name" value="UPF0213_domain"/>
</dbReference>
<evidence type="ECO:0000313" key="3">
    <source>
        <dbReference type="EMBL" id="GAA3935278.1"/>
    </source>
</evidence>
<sequence>MKHSQAPGSWRNPDGREFYTPVMSGYTYIPRCADGTFYVGSTRDLRTRLTTHAQGMGSAYTACRLPVTLVWFGVFDRIDEAFGSEKRIQGWSHAKRLAFIEGGIDAVKGWSARERKMHRGRRSDPRALVCGASGASRDVFPPSGRAFPLGVSLLAR</sequence>
<dbReference type="PROSITE" id="PS50164">
    <property type="entry name" value="GIY_YIG"/>
    <property type="match status" value="1"/>
</dbReference>
<dbReference type="InterPro" id="IPR000305">
    <property type="entry name" value="GIY-YIG_endonuc"/>
</dbReference>
<comment type="similarity">
    <text evidence="1">Belongs to the UPF0213 family.</text>
</comment>
<dbReference type="PANTHER" id="PTHR34477">
    <property type="entry name" value="UPF0213 PROTEIN YHBQ"/>
    <property type="match status" value="1"/>
</dbReference>
<evidence type="ECO:0000256" key="1">
    <source>
        <dbReference type="ARBA" id="ARBA00007435"/>
    </source>
</evidence>
<accession>A0ABP7N4Q8</accession>
<dbReference type="Pfam" id="PF01541">
    <property type="entry name" value="GIY-YIG"/>
    <property type="match status" value="1"/>
</dbReference>
<dbReference type="PANTHER" id="PTHR34477:SF1">
    <property type="entry name" value="UPF0213 PROTEIN YHBQ"/>
    <property type="match status" value="1"/>
</dbReference>
<dbReference type="InterPro" id="IPR035901">
    <property type="entry name" value="GIY-YIG_endonuc_sf"/>
</dbReference>
<organism evidence="3 4">
    <name type="scientific">Microbacterium soli</name>
    <dbReference type="NCBI Taxonomy" id="446075"/>
    <lineage>
        <taxon>Bacteria</taxon>
        <taxon>Bacillati</taxon>
        <taxon>Actinomycetota</taxon>
        <taxon>Actinomycetes</taxon>
        <taxon>Micrococcales</taxon>
        <taxon>Microbacteriaceae</taxon>
        <taxon>Microbacterium</taxon>
    </lineage>
</organism>
<name>A0ABP7N4Q8_9MICO</name>
<gene>
    <name evidence="3" type="ORF">GCM10022383_12050</name>
</gene>
<proteinExistence type="inferred from homology"/>
<evidence type="ECO:0000313" key="4">
    <source>
        <dbReference type="Proteomes" id="UP001501591"/>
    </source>
</evidence>
<evidence type="ECO:0000259" key="2">
    <source>
        <dbReference type="PROSITE" id="PS50164"/>
    </source>
</evidence>
<comment type="caution">
    <text evidence="3">The sequence shown here is derived from an EMBL/GenBank/DDBJ whole genome shotgun (WGS) entry which is preliminary data.</text>
</comment>
<protein>
    <recommendedName>
        <fullName evidence="2">GIY-YIG domain-containing protein</fullName>
    </recommendedName>
</protein>
<keyword evidence="4" id="KW-1185">Reference proteome</keyword>
<reference evidence="4" key="1">
    <citation type="journal article" date="2019" name="Int. J. Syst. Evol. Microbiol.">
        <title>The Global Catalogue of Microorganisms (GCM) 10K type strain sequencing project: providing services to taxonomists for standard genome sequencing and annotation.</title>
        <authorList>
            <consortium name="The Broad Institute Genomics Platform"/>
            <consortium name="The Broad Institute Genome Sequencing Center for Infectious Disease"/>
            <person name="Wu L."/>
            <person name="Ma J."/>
        </authorList>
    </citation>
    <scope>NUCLEOTIDE SEQUENCE [LARGE SCALE GENOMIC DNA]</scope>
    <source>
        <strain evidence="4">JCM 17024</strain>
    </source>
</reference>
<dbReference type="CDD" id="cd10456">
    <property type="entry name" value="GIY-YIG_UPF0213"/>
    <property type="match status" value="1"/>
</dbReference>
<dbReference type="Gene3D" id="3.40.1440.10">
    <property type="entry name" value="GIY-YIG endonuclease"/>
    <property type="match status" value="1"/>
</dbReference>
<dbReference type="EMBL" id="BAABCP010000001">
    <property type="protein sequence ID" value="GAA3935278.1"/>
    <property type="molecule type" value="Genomic_DNA"/>
</dbReference>
<feature type="domain" description="GIY-YIG" evidence="2">
    <location>
        <begin position="23"/>
        <end position="98"/>
    </location>
</feature>
<dbReference type="SUPFAM" id="SSF82771">
    <property type="entry name" value="GIY-YIG endonuclease"/>
    <property type="match status" value="1"/>
</dbReference>